<reference evidence="1" key="1">
    <citation type="submission" date="2020-03" db="EMBL/GenBank/DDBJ databases">
        <title>The deep terrestrial virosphere.</title>
        <authorList>
            <person name="Holmfeldt K."/>
            <person name="Nilsson E."/>
            <person name="Simone D."/>
            <person name="Lopez-Fernandez M."/>
            <person name="Wu X."/>
            <person name="de Brujin I."/>
            <person name="Lundin D."/>
            <person name="Andersson A."/>
            <person name="Bertilsson S."/>
            <person name="Dopson M."/>
        </authorList>
    </citation>
    <scope>NUCLEOTIDE SEQUENCE</scope>
    <source>
        <strain evidence="1">MM415B02439</strain>
    </source>
</reference>
<dbReference type="AlphaFoldDB" id="A0A6M3LAM8"/>
<sequence>MNESSLVYETIADFSGGMDHSKAISDMSPQASTLLKNVEVRQGRHIGSRAGHKLYTNTTIREHNLNQALEGFYEYNYGGSKIFIIPCNGRVYTYDPTTGAYTDTGRTYTKGNLNHFVEHASTVVMYNGVDAPQSYNGTTWTTLSSAPVATMSEAFMGNLFWNDVSDPSKVTFSEYRNGASYPATYFRDVSESKFDAMRAIRKVNDAVGGLGFSRRESWTLIGRTHNDFAFYPLASGVGCVAHETLQISDGIPIWLDVKGFYTIGPNNMPVRFKQMDSIFIDVDYSRITKAWARILDPGPNKSKQYVCGITLGTGASSNNYLFVYDFDVGCWRIDTGLPCDVLAVGLDSNGRDVLYGLGIDGKIYQLYTGTSDNGNAIDTSWISYPFYFRQQLGERGASFKKQLTGFDIFYRSKYASTLQLIVTADTHGQVASHGPTGSILGYHAQTLSAEPAMPAQYSIDTAKSTTHFLRTKYLDIAKVDVNVTGNYFQLRMDCNDGEQDWEVFKIIARAKPIGIRALPEIVT</sequence>
<name>A0A6M3LAM8_9ZZZZ</name>
<dbReference type="EMBL" id="MT142892">
    <property type="protein sequence ID" value="QJA90128.1"/>
    <property type="molecule type" value="Genomic_DNA"/>
</dbReference>
<gene>
    <name evidence="1" type="ORF">MM415B02439_0010</name>
</gene>
<organism evidence="1">
    <name type="scientific">viral metagenome</name>
    <dbReference type="NCBI Taxonomy" id="1070528"/>
    <lineage>
        <taxon>unclassified sequences</taxon>
        <taxon>metagenomes</taxon>
        <taxon>organismal metagenomes</taxon>
    </lineage>
</organism>
<proteinExistence type="predicted"/>
<accession>A0A6M3LAM8</accession>
<protein>
    <submittedName>
        <fullName evidence="1">Uncharacterized protein</fullName>
    </submittedName>
</protein>
<evidence type="ECO:0000313" key="1">
    <source>
        <dbReference type="EMBL" id="QJA90128.1"/>
    </source>
</evidence>